<dbReference type="GO" id="GO:0003677">
    <property type="term" value="F:DNA binding"/>
    <property type="evidence" value="ECO:0007669"/>
    <property type="project" value="UniProtKB-KW"/>
</dbReference>
<dbReference type="Gene3D" id="4.10.520.10">
    <property type="entry name" value="IHF-like DNA-binding proteins"/>
    <property type="match status" value="1"/>
</dbReference>
<gene>
    <name evidence="3" type="ORF">SAMN03080615_00859</name>
</gene>
<keyword evidence="4" id="KW-1185">Reference proteome</keyword>
<comment type="similarity">
    <text evidence="1">Belongs to the bacterial histone-like protein family.</text>
</comment>
<evidence type="ECO:0000256" key="1">
    <source>
        <dbReference type="ARBA" id="ARBA00010529"/>
    </source>
</evidence>
<evidence type="ECO:0000256" key="2">
    <source>
        <dbReference type="ARBA" id="ARBA00023125"/>
    </source>
</evidence>
<dbReference type="EMBL" id="FOGB01000002">
    <property type="protein sequence ID" value="SEQ24135.1"/>
    <property type="molecule type" value="Genomic_DNA"/>
</dbReference>
<keyword evidence="2 3" id="KW-0238">DNA-binding</keyword>
<evidence type="ECO:0000313" key="4">
    <source>
        <dbReference type="Proteomes" id="UP000198749"/>
    </source>
</evidence>
<dbReference type="OrthoDB" id="6121421at2"/>
<dbReference type="Proteomes" id="UP000198749">
    <property type="component" value="Unassembled WGS sequence"/>
</dbReference>
<protein>
    <submittedName>
        <fullName evidence="3">Nucleoid DNA-binding protein</fullName>
    </submittedName>
</protein>
<dbReference type="SUPFAM" id="SSF47729">
    <property type="entry name" value="IHF-like DNA-binding proteins"/>
    <property type="match status" value="1"/>
</dbReference>
<dbReference type="RefSeq" id="WP_091354480.1">
    <property type="nucleotide sequence ID" value="NZ_AP025284.1"/>
</dbReference>
<dbReference type="GO" id="GO:0030527">
    <property type="term" value="F:structural constituent of chromatin"/>
    <property type="evidence" value="ECO:0007669"/>
    <property type="project" value="InterPro"/>
</dbReference>
<reference evidence="4" key="1">
    <citation type="submission" date="2016-10" db="EMBL/GenBank/DDBJ databases">
        <authorList>
            <person name="Varghese N."/>
            <person name="Submissions S."/>
        </authorList>
    </citation>
    <scope>NUCLEOTIDE SEQUENCE [LARGE SCALE GENOMIC DNA]</scope>
    <source>
        <strain evidence="4">DSM 18887</strain>
    </source>
</reference>
<name>A0A1H9EES0_9GAMM</name>
<dbReference type="STRING" id="355243.SAMN03080615_00859"/>
<dbReference type="InterPro" id="IPR010992">
    <property type="entry name" value="IHF-like_DNA-bd_dom_sf"/>
</dbReference>
<evidence type="ECO:0000313" key="3">
    <source>
        <dbReference type="EMBL" id="SEQ24135.1"/>
    </source>
</evidence>
<dbReference type="Pfam" id="PF00216">
    <property type="entry name" value="Bac_DNA_binding"/>
    <property type="match status" value="1"/>
</dbReference>
<proteinExistence type="inferred from homology"/>
<dbReference type="AlphaFoldDB" id="A0A1H9EES0"/>
<sequence length="79" mass="8410">MSIVTAEQMASHVAFCARLSPVQAKSAIEAVGSVILQHLAQGHTVAIDGFGLFEVALKDDGTKGVRFRQAKKMREAING</sequence>
<dbReference type="InterPro" id="IPR000119">
    <property type="entry name" value="Hist_DNA-bd"/>
</dbReference>
<accession>A0A1H9EES0</accession>
<organism evidence="3 4">
    <name type="scientific">Amphritea atlantica</name>
    <dbReference type="NCBI Taxonomy" id="355243"/>
    <lineage>
        <taxon>Bacteria</taxon>
        <taxon>Pseudomonadati</taxon>
        <taxon>Pseudomonadota</taxon>
        <taxon>Gammaproteobacteria</taxon>
        <taxon>Oceanospirillales</taxon>
        <taxon>Oceanospirillaceae</taxon>
        <taxon>Amphritea</taxon>
    </lineage>
</organism>